<evidence type="ECO:0008006" key="5">
    <source>
        <dbReference type="Google" id="ProtNLM"/>
    </source>
</evidence>
<feature type="signal peptide" evidence="2">
    <location>
        <begin position="1"/>
        <end position="23"/>
    </location>
</feature>
<accession>B2AHS1</accession>
<name>B2AHS1_CUPTR</name>
<proteinExistence type="inferred from homology"/>
<dbReference type="HOGENOM" id="CLU_045683_0_2_4"/>
<dbReference type="EMBL" id="CU633750">
    <property type="protein sequence ID" value="CAP63320.1"/>
    <property type="molecule type" value="Genomic_DNA"/>
</dbReference>
<feature type="chain" id="PRO_5002775119" description="Extra-cytoplasmic solute receptor" evidence="2">
    <location>
        <begin position="24"/>
        <end position="322"/>
    </location>
</feature>
<dbReference type="Proteomes" id="UP000001692">
    <property type="component" value="Chromosome 2"/>
</dbReference>
<organism evidence="3 4">
    <name type="scientific">Cupriavidus taiwanensis (strain DSM 17343 / BCRC 17206 / CCUG 44338 / CIP 107171 / LMG 19424 / R1)</name>
    <name type="common">Ralstonia taiwanensis (strain LMG 19424)</name>
    <dbReference type="NCBI Taxonomy" id="977880"/>
    <lineage>
        <taxon>Bacteria</taxon>
        <taxon>Pseudomonadati</taxon>
        <taxon>Pseudomonadota</taxon>
        <taxon>Betaproteobacteria</taxon>
        <taxon>Burkholderiales</taxon>
        <taxon>Burkholderiaceae</taxon>
        <taxon>Cupriavidus</taxon>
    </lineage>
</organism>
<dbReference type="PANTHER" id="PTHR42928:SF5">
    <property type="entry name" value="BLR1237 PROTEIN"/>
    <property type="match status" value="1"/>
</dbReference>
<dbReference type="SUPFAM" id="SSF53850">
    <property type="entry name" value="Periplasmic binding protein-like II"/>
    <property type="match status" value="1"/>
</dbReference>
<keyword evidence="2" id="KW-0732">Signal</keyword>
<evidence type="ECO:0000313" key="4">
    <source>
        <dbReference type="Proteomes" id="UP000001692"/>
    </source>
</evidence>
<gene>
    <name evidence="3" type="ordered locus">RALTA_B0118</name>
</gene>
<keyword evidence="4" id="KW-1185">Reference proteome</keyword>
<evidence type="ECO:0000313" key="3">
    <source>
        <dbReference type="EMBL" id="CAP63320.1"/>
    </source>
</evidence>
<dbReference type="eggNOG" id="COG3181">
    <property type="taxonomic scope" value="Bacteria"/>
</dbReference>
<protein>
    <recommendedName>
        <fullName evidence="5">Extra-cytoplasmic solute receptor</fullName>
    </recommendedName>
</protein>
<dbReference type="Gene3D" id="3.40.190.10">
    <property type="entry name" value="Periplasmic binding protein-like II"/>
    <property type="match status" value="1"/>
</dbReference>
<dbReference type="CDD" id="cd07012">
    <property type="entry name" value="PBP2_Bug_TTT"/>
    <property type="match status" value="1"/>
</dbReference>
<dbReference type="PANTHER" id="PTHR42928">
    <property type="entry name" value="TRICARBOXYLATE-BINDING PROTEIN"/>
    <property type="match status" value="1"/>
</dbReference>
<dbReference type="Gene3D" id="3.40.190.150">
    <property type="entry name" value="Bordetella uptake gene, domain 1"/>
    <property type="match status" value="1"/>
</dbReference>
<evidence type="ECO:0000256" key="1">
    <source>
        <dbReference type="ARBA" id="ARBA00006987"/>
    </source>
</evidence>
<sequence>MKRRACLGLLLLAGLTATASANAAAYPEKMVRIVVPSIAGSAPDIIARQVAERLTAVWKQQVIVENKPGGNGIVAMTALRQSAPDGYTLGLFHAAAAVITPMMYKEAKFDIQRDTEVASTLAYTPMMFVADPKSGYQSLAEVLKAGKASPDDIAIGSPTRGSVPHLTAEMMGQLQKVKFRQISFSGTTQAIQAVVKGDVPVYVDGIAPLVPLVRSGRLKALAVTSDTALPGLDGIPLAKDVAPGLTVKGWFALFAPKGTPAAVLDEVNAAVSRTLAQTAFVERLKDLGTYPMALGREPSARFVQGEKVRWERVIQDAGVKPE</sequence>
<dbReference type="GeneID" id="29764686"/>
<comment type="similarity">
    <text evidence="1">Belongs to the UPF0065 (bug) family.</text>
</comment>
<dbReference type="KEGG" id="cti:RALTA_B0118"/>
<dbReference type="InterPro" id="IPR042100">
    <property type="entry name" value="Bug_dom1"/>
</dbReference>
<dbReference type="PIRSF" id="PIRSF017082">
    <property type="entry name" value="YflP"/>
    <property type="match status" value="1"/>
</dbReference>
<reference evidence="3 4" key="1">
    <citation type="journal article" date="2008" name="Genome Res.">
        <title>Genome sequence of the beta-rhizobium Cupriavidus taiwanensis and comparative genomics of rhizobia.</title>
        <authorList>
            <person name="Amadou C."/>
            <person name="Pascal G."/>
            <person name="Mangenot S."/>
            <person name="Glew M."/>
            <person name="Bontemps C."/>
            <person name="Capela D."/>
            <person name="Carrere S."/>
            <person name="Cruveiller S."/>
            <person name="Dossat C."/>
            <person name="Lajus A."/>
            <person name="Marchetti M."/>
            <person name="Poinsot V."/>
            <person name="Rouy Z."/>
            <person name="Servin B."/>
            <person name="Saad M."/>
            <person name="Schenowitz C."/>
            <person name="Barbe V."/>
            <person name="Batut J."/>
            <person name="Medigue C."/>
            <person name="Masson-Boivin C."/>
        </authorList>
    </citation>
    <scope>NUCLEOTIDE SEQUENCE [LARGE SCALE GENOMIC DNA]</scope>
    <source>
        <strain evidence="4">DSM 17343 / BCRC 17206 / CCUG 44338 / CIP 107171 / LMG 19424 / R1</strain>
    </source>
</reference>
<evidence type="ECO:0000256" key="2">
    <source>
        <dbReference type="SAM" id="SignalP"/>
    </source>
</evidence>
<dbReference type="InterPro" id="IPR005064">
    <property type="entry name" value="BUG"/>
</dbReference>
<dbReference type="AlphaFoldDB" id="B2AHS1"/>
<dbReference type="BioCyc" id="CTAI977880:RALTA_RS16335-MONOMER"/>
<dbReference type="RefSeq" id="WP_012354977.1">
    <property type="nucleotide sequence ID" value="NC_010530.1"/>
</dbReference>
<dbReference type="Pfam" id="PF03401">
    <property type="entry name" value="TctC"/>
    <property type="match status" value="1"/>
</dbReference>